<keyword evidence="7" id="KW-1185">Reference proteome</keyword>
<dbReference type="InterPro" id="IPR023214">
    <property type="entry name" value="HAD_sf"/>
</dbReference>
<dbReference type="InterPro" id="IPR006439">
    <property type="entry name" value="HAD-SF_hydro_IA"/>
</dbReference>
<comment type="similarity">
    <text evidence="2">Belongs to the HAD-like hydrolase superfamily. CbbY/CbbZ/Gph/YieH family.</text>
</comment>
<dbReference type="SUPFAM" id="SSF56784">
    <property type="entry name" value="HAD-like"/>
    <property type="match status" value="1"/>
</dbReference>
<accession>A0A7X2N1L0</accession>
<evidence type="ECO:0000313" key="7">
    <source>
        <dbReference type="Proteomes" id="UP000470082"/>
    </source>
</evidence>
<dbReference type="PRINTS" id="PR00413">
    <property type="entry name" value="HADHALOGNASE"/>
</dbReference>
<comment type="caution">
    <text evidence="6">The sequence shown here is derived from an EMBL/GenBank/DDBJ whole genome shotgun (WGS) entry which is preliminary data.</text>
</comment>
<protein>
    <submittedName>
        <fullName evidence="6">HAD-IA family hydrolase</fullName>
    </submittedName>
</protein>
<keyword evidence="6" id="KW-0378">Hydrolase</keyword>
<name>A0A7X2N1L0_9FIRM</name>
<evidence type="ECO:0000313" key="6">
    <source>
        <dbReference type="EMBL" id="MSS00809.1"/>
    </source>
</evidence>
<reference evidence="6 7" key="1">
    <citation type="submission" date="2019-08" db="EMBL/GenBank/DDBJ databases">
        <title>In-depth cultivation of the pig gut microbiome towards novel bacterial diversity and tailored functional studies.</title>
        <authorList>
            <person name="Wylensek D."/>
            <person name="Hitch T.C.A."/>
            <person name="Clavel T."/>
        </authorList>
    </citation>
    <scope>NUCLEOTIDE SEQUENCE [LARGE SCALE GENOMIC DNA]</scope>
    <source>
        <strain evidence="6 7">LKV-178-WT-2G</strain>
    </source>
</reference>
<feature type="domain" description="Carbohydrate kinase PfkB" evidence="5">
    <location>
        <begin position="14"/>
        <end position="91"/>
    </location>
</feature>
<dbReference type="InterPro" id="IPR029056">
    <property type="entry name" value="Ribokinase-like"/>
</dbReference>
<keyword evidence="3" id="KW-0479">Metal-binding</keyword>
<dbReference type="InterPro" id="IPR041492">
    <property type="entry name" value="HAD_2"/>
</dbReference>
<dbReference type="AlphaFoldDB" id="A0A7X2N1L0"/>
<dbReference type="Pfam" id="PF00294">
    <property type="entry name" value="PfkB"/>
    <property type="match status" value="1"/>
</dbReference>
<dbReference type="Gene3D" id="3.40.50.1000">
    <property type="entry name" value="HAD superfamily/HAD-like"/>
    <property type="match status" value="1"/>
</dbReference>
<dbReference type="RefSeq" id="WP_154459282.1">
    <property type="nucleotide sequence ID" value="NZ_VUMM01000002.1"/>
</dbReference>
<dbReference type="PANTHER" id="PTHR46193:SF21">
    <property type="entry name" value="SLL1138 PROTEIN"/>
    <property type="match status" value="1"/>
</dbReference>
<dbReference type="Proteomes" id="UP000470082">
    <property type="component" value="Unassembled WGS sequence"/>
</dbReference>
<evidence type="ECO:0000256" key="4">
    <source>
        <dbReference type="ARBA" id="ARBA00022842"/>
    </source>
</evidence>
<keyword evidence="4" id="KW-0460">Magnesium</keyword>
<dbReference type="GO" id="GO:0016787">
    <property type="term" value="F:hydrolase activity"/>
    <property type="evidence" value="ECO:0007669"/>
    <property type="project" value="UniProtKB-KW"/>
</dbReference>
<dbReference type="SUPFAM" id="SSF53613">
    <property type="entry name" value="Ribokinase-like"/>
    <property type="match status" value="1"/>
</dbReference>
<dbReference type="PANTHER" id="PTHR46193">
    <property type="entry name" value="6-PHOSPHOGLUCONATE PHOSPHATASE"/>
    <property type="match status" value="1"/>
</dbReference>
<comment type="cofactor">
    <cofactor evidence="1">
        <name>Mg(2+)</name>
        <dbReference type="ChEBI" id="CHEBI:18420"/>
    </cofactor>
</comment>
<organism evidence="6 7">
    <name type="scientific">Floccifex porci</name>
    <dbReference type="NCBI Taxonomy" id="2606629"/>
    <lineage>
        <taxon>Bacteria</taxon>
        <taxon>Bacillati</taxon>
        <taxon>Bacillota</taxon>
        <taxon>Erysipelotrichia</taxon>
        <taxon>Erysipelotrichales</taxon>
        <taxon>Erysipelotrichaceae</taxon>
        <taxon>Floccifex</taxon>
    </lineage>
</organism>
<dbReference type="InterPro" id="IPR011611">
    <property type="entry name" value="PfkB_dom"/>
</dbReference>
<evidence type="ECO:0000259" key="5">
    <source>
        <dbReference type="Pfam" id="PF00294"/>
    </source>
</evidence>
<dbReference type="Pfam" id="PF13419">
    <property type="entry name" value="HAD_2"/>
    <property type="match status" value="1"/>
</dbReference>
<dbReference type="InterPro" id="IPR023198">
    <property type="entry name" value="PGP-like_dom2"/>
</dbReference>
<dbReference type="InterPro" id="IPR051600">
    <property type="entry name" value="Beta-PGM-like"/>
</dbReference>
<dbReference type="Gene3D" id="3.40.1190.20">
    <property type="match status" value="1"/>
</dbReference>
<gene>
    <name evidence="6" type="ORF">FYJ50_01520</name>
</gene>
<dbReference type="SFLD" id="SFLDS00003">
    <property type="entry name" value="Haloacid_Dehalogenase"/>
    <property type="match status" value="1"/>
</dbReference>
<dbReference type="Gene3D" id="1.10.150.240">
    <property type="entry name" value="Putative phosphatase, domain 2"/>
    <property type="match status" value="1"/>
</dbReference>
<dbReference type="InterPro" id="IPR036412">
    <property type="entry name" value="HAD-like_sf"/>
</dbReference>
<evidence type="ECO:0000256" key="1">
    <source>
        <dbReference type="ARBA" id="ARBA00001946"/>
    </source>
</evidence>
<dbReference type="EMBL" id="VUMM01000002">
    <property type="protein sequence ID" value="MSS00809.1"/>
    <property type="molecule type" value="Genomic_DNA"/>
</dbReference>
<evidence type="ECO:0000256" key="2">
    <source>
        <dbReference type="ARBA" id="ARBA00006171"/>
    </source>
</evidence>
<sequence length="485" mass="56223">MKILSFSDNVFDVYQNEGVCFPGGNAVNVAINCAKLGYSSYYYGKIALDDYGKHLVQVLKSMNVNIDLCTYHKGSTKCCIQNRLHGERQFIKVDLKEDWPGNPLLNIDFDFDVIFTSCNSKLENEIRNIHTDGIIVYDFGEKEKYREKDYLDKIVPYIDFAQFSFSDAPMEKIQQFLNAYPFNIPVLITRSSLNPLLYYHSSYYEGIIDYIKPIDTMGAGDAFISRFVTSLVEQGWKKSKPVLSGLTSSFQLAATFSKEICQIEGGIGFPFQKKELKAILFDMDGVLVDSEKHWMKVYECFCQKYHQTFTQEDYCLLYGSSDLFQLSYMSQKFDMNPEDFKILRDDFFKGYPIDYSQYIMSDVIELLEYCKKNHIVCVIVSSSQKKEIEQMIEQCKLEPYFDFIVSGWDFKNSKPDPEIYNASVVKLNIDRKHIFVIEDSIYGLQAALNAQLDVLCLKNEMNKNVEGILKFNSFKEIKNYLKIFM</sequence>
<dbReference type="GO" id="GO:0046872">
    <property type="term" value="F:metal ion binding"/>
    <property type="evidence" value="ECO:0007669"/>
    <property type="project" value="UniProtKB-KW"/>
</dbReference>
<evidence type="ECO:0000256" key="3">
    <source>
        <dbReference type="ARBA" id="ARBA00022723"/>
    </source>
</evidence>
<proteinExistence type="inferred from homology"/>
<dbReference type="NCBIfam" id="TIGR01509">
    <property type="entry name" value="HAD-SF-IA-v3"/>
    <property type="match status" value="1"/>
</dbReference>
<dbReference type="SFLD" id="SFLDG01129">
    <property type="entry name" value="C1.5:_HAD__Beta-PGM__Phosphata"/>
    <property type="match status" value="1"/>
</dbReference>